<accession>A0AB74KKY7</accession>
<evidence type="ECO:0000256" key="1">
    <source>
        <dbReference type="SAM" id="Phobius"/>
    </source>
</evidence>
<dbReference type="Proteomes" id="UP000306692">
    <property type="component" value="Unassembled WGS sequence"/>
</dbReference>
<keyword evidence="1" id="KW-0812">Transmembrane</keyword>
<evidence type="ECO:0000313" key="2">
    <source>
        <dbReference type="EMBL" id="TLR79910.1"/>
    </source>
</evidence>
<organism evidence="2 3">
    <name type="scientific">Helicobacter pylori</name>
    <name type="common">Campylobacter pylori</name>
    <dbReference type="NCBI Taxonomy" id="210"/>
    <lineage>
        <taxon>Bacteria</taxon>
        <taxon>Pseudomonadati</taxon>
        <taxon>Campylobacterota</taxon>
        <taxon>Epsilonproteobacteria</taxon>
        <taxon>Campylobacterales</taxon>
        <taxon>Helicobacteraceae</taxon>
        <taxon>Helicobacter</taxon>
    </lineage>
</organism>
<keyword evidence="1" id="KW-0472">Membrane</keyword>
<name>A0AB74KKY7_HELPX</name>
<dbReference type="EMBL" id="VAPN01000011">
    <property type="protein sequence ID" value="TLR79910.1"/>
    <property type="molecule type" value="Genomic_DNA"/>
</dbReference>
<comment type="caution">
    <text evidence="2">The sequence shown here is derived from an EMBL/GenBank/DDBJ whole genome shotgun (WGS) entry which is preliminary data.</text>
</comment>
<gene>
    <name evidence="2" type="ORF">EGM89_07735</name>
</gene>
<protein>
    <submittedName>
        <fullName evidence="2">Uncharacterized protein</fullName>
    </submittedName>
</protein>
<reference evidence="2 3" key="1">
    <citation type="submission" date="2018-11" db="EMBL/GenBank/DDBJ databases">
        <title>The project aimed at sequencing of H. pylori N6 laboratory stock and two of its isogenic mutants deficient in activity of a serine protease HtrA in order to find the possible suppressor mutations.</title>
        <authorList>
            <person name="Strapagiel D."/>
            <person name="Lach J."/>
            <person name="Zarzecka U."/>
            <person name="Backert S."/>
            <person name="Pawlik A."/>
        </authorList>
    </citation>
    <scope>NUCLEOTIDE SEQUENCE [LARGE SCALE GENOMIC DNA]</scope>
    <source>
        <strain evidence="2 3">N6</strain>
    </source>
</reference>
<feature type="non-terminal residue" evidence="2">
    <location>
        <position position="65"/>
    </location>
</feature>
<feature type="transmembrane region" description="Helical" evidence="1">
    <location>
        <begin position="7"/>
        <end position="28"/>
    </location>
</feature>
<dbReference type="AlphaFoldDB" id="A0AB74KKY7"/>
<evidence type="ECO:0000313" key="3">
    <source>
        <dbReference type="Proteomes" id="UP000306692"/>
    </source>
</evidence>
<sequence>MGLIIKILILPEILVCAMLFNGIIKPIFNKFIAGSPMQKILFPLSLPLSLPLLFLSYCSAEENGA</sequence>
<proteinExistence type="predicted"/>
<keyword evidence="1" id="KW-1133">Transmembrane helix</keyword>